<evidence type="ECO:0000313" key="3">
    <source>
        <dbReference type="Proteomes" id="UP000291343"/>
    </source>
</evidence>
<dbReference type="GO" id="GO:0051721">
    <property type="term" value="F:protein phosphatase 2A binding"/>
    <property type="evidence" value="ECO:0007669"/>
    <property type="project" value="TreeGrafter"/>
</dbReference>
<dbReference type="Pfam" id="PF04177">
    <property type="entry name" value="TAP42"/>
    <property type="match status" value="1"/>
</dbReference>
<protein>
    <submittedName>
        <fullName evidence="2">Uncharacterized protein</fullName>
    </submittedName>
</protein>
<comment type="caution">
    <text evidence="2">The sequence shown here is derived from an EMBL/GenBank/DDBJ whole genome shotgun (WGS) entry which is preliminary data.</text>
</comment>
<dbReference type="InterPro" id="IPR007304">
    <property type="entry name" value="TAP46-like"/>
</dbReference>
<dbReference type="SMR" id="A0A482XAF3"/>
<organism evidence="2 3">
    <name type="scientific">Laodelphax striatellus</name>
    <name type="common">Small brown planthopper</name>
    <name type="synonym">Delphax striatella</name>
    <dbReference type="NCBI Taxonomy" id="195883"/>
    <lineage>
        <taxon>Eukaryota</taxon>
        <taxon>Metazoa</taxon>
        <taxon>Ecdysozoa</taxon>
        <taxon>Arthropoda</taxon>
        <taxon>Hexapoda</taxon>
        <taxon>Insecta</taxon>
        <taxon>Pterygota</taxon>
        <taxon>Neoptera</taxon>
        <taxon>Paraneoptera</taxon>
        <taxon>Hemiptera</taxon>
        <taxon>Auchenorrhyncha</taxon>
        <taxon>Fulgoroidea</taxon>
        <taxon>Delphacidae</taxon>
        <taxon>Criomorphinae</taxon>
        <taxon>Laodelphax</taxon>
    </lineage>
</organism>
<accession>A0A482XAF3</accession>
<dbReference type="GO" id="GO:0005829">
    <property type="term" value="C:cytosol"/>
    <property type="evidence" value="ECO:0007669"/>
    <property type="project" value="TreeGrafter"/>
</dbReference>
<keyword evidence="3" id="KW-1185">Reference proteome</keyword>
<dbReference type="PANTHER" id="PTHR10933:SF9">
    <property type="entry name" value="IMMUNOGLOBULIN-BINDING PROTEIN 1"/>
    <property type="match status" value="1"/>
</dbReference>
<evidence type="ECO:0000313" key="2">
    <source>
        <dbReference type="EMBL" id="RZF42716.1"/>
    </source>
</evidence>
<reference evidence="2 3" key="1">
    <citation type="journal article" date="2017" name="Gigascience">
        <title>Genome sequence of the small brown planthopper, Laodelphax striatellus.</title>
        <authorList>
            <person name="Zhu J."/>
            <person name="Jiang F."/>
            <person name="Wang X."/>
            <person name="Yang P."/>
            <person name="Bao Y."/>
            <person name="Zhao W."/>
            <person name="Wang W."/>
            <person name="Lu H."/>
            <person name="Wang Q."/>
            <person name="Cui N."/>
            <person name="Li J."/>
            <person name="Chen X."/>
            <person name="Luo L."/>
            <person name="Yu J."/>
            <person name="Kang L."/>
            <person name="Cui F."/>
        </authorList>
    </citation>
    <scope>NUCLEOTIDE SEQUENCE [LARGE SCALE GENOMIC DNA]</scope>
    <source>
        <strain evidence="2">Lst14</strain>
    </source>
</reference>
<feature type="region of interest" description="Disordered" evidence="1">
    <location>
        <begin position="88"/>
        <end position="112"/>
    </location>
</feature>
<dbReference type="Gene3D" id="1.25.40.540">
    <property type="entry name" value="TAP42-like family"/>
    <property type="match status" value="1"/>
</dbReference>
<dbReference type="AlphaFoldDB" id="A0A482XAF3"/>
<dbReference type="InParanoid" id="A0A482XAF3"/>
<gene>
    <name evidence="2" type="ORF">LSTR_LSTR016212</name>
</gene>
<dbReference type="Proteomes" id="UP000291343">
    <property type="component" value="Unassembled WGS sequence"/>
</dbReference>
<dbReference type="GO" id="GO:0009966">
    <property type="term" value="P:regulation of signal transduction"/>
    <property type="evidence" value="ECO:0007669"/>
    <property type="project" value="InterPro"/>
</dbReference>
<evidence type="ECO:0000256" key="1">
    <source>
        <dbReference type="SAM" id="MobiDB-lite"/>
    </source>
</evidence>
<dbReference type="OrthoDB" id="10261753at2759"/>
<feature type="non-terminal residue" evidence="2">
    <location>
        <position position="1"/>
    </location>
</feature>
<dbReference type="PANTHER" id="PTHR10933">
    <property type="entry name" value="IMMUNOGLOBULIN-BINDING PROTEIN 1"/>
    <property type="match status" value="1"/>
</dbReference>
<dbReference type="EMBL" id="QKKF02014639">
    <property type="protein sequence ID" value="RZF42716.1"/>
    <property type="molecule type" value="Genomic_DNA"/>
</dbReference>
<proteinExistence type="predicted"/>
<feature type="non-terminal residue" evidence="2">
    <location>
        <position position="143"/>
    </location>
</feature>
<sequence length="143" mass="16176">RDVKRCMQILENATKLTSLACVFSSNESIEEIATNDVKLLLLPALLGSLTLNLCNRERERSEIVQTADIYFRDFLQRCKDYNVGGDFEIPAPRPADDGDQDAASDGRPKPMFDLEGAARRRASKIKQYHEQKALDAEIQSMRQ</sequence>
<name>A0A482XAF3_LAOST</name>
<dbReference type="STRING" id="195883.A0A482XAF3"/>
<dbReference type="InterPro" id="IPR038511">
    <property type="entry name" value="TAP42/TAP46-like_sf"/>
</dbReference>
<dbReference type="GO" id="GO:0035303">
    <property type="term" value="P:regulation of dephosphorylation"/>
    <property type="evidence" value="ECO:0007669"/>
    <property type="project" value="TreeGrafter"/>
</dbReference>